<organism evidence="1 2">
    <name type="scientific">Hermanssonia centrifuga</name>
    <dbReference type="NCBI Taxonomy" id="98765"/>
    <lineage>
        <taxon>Eukaryota</taxon>
        <taxon>Fungi</taxon>
        <taxon>Dikarya</taxon>
        <taxon>Basidiomycota</taxon>
        <taxon>Agaricomycotina</taxon>
        <taxon>Agaricomycetes</taxon>
        <taxon>Polyporales</taxon>
        <taxon>Meruliaceae</taxon>
        <taxon>Hermanssonia</taxon>
    </lineage>
</organism>
<protein>
    <submittedName>
        <fullName evidence="1">Uncharacterized protein</fullName>
    </submittedName>
</protein>
<accession>A0A2R6NKH7</accession>
<evidence type="ECO:0000313" key="1">
    <source>
        <dbReference type="EMBL" id="PSR72885.1"/>
    </source>
</evidence>
<dbReference type="EMBL" id="MLYV02001126">
    <property type="protein sequence ID" value="PSR72885.1"/>
    <property type="molecule type" value="Genomic_DNA"/>
</dbReference>
<evidence type="ECO:0000313" key="2">
    <source>
        <dbReference type="Proteomes" id="UP000186601"/>
    </source>
</evidence>
<keyword evidence="2" id="KW-1185">Reference proteome</keyword>
<sequence>MQNRKPSILVGRPLFPSLRQPLEILLSSKPPFDGRGSVSWIKNPLCSRPTPISPLFRSVKTPGARSRCDKSRVKPSFTSPHVDSTTRVGFCARRASNLCKKVLRVGYPLALGVPSEGGMDTLAASHDATWFGDPTHLAEDLHRVGYMLQHLVRVRDVERVVGEGKGVGITCDEIDVGDTPLYGVDPRSFERLGNVLDPGDVPLRNEGGKVDCDSARATADVEDFHMRFERTLQVRGGIGNSTPGM</sequence>
<reference evidence="1 2" key="1">
    <citation type="submission" date="2018-02" db="EMBL/GenBank/DDBJ databases">
        <title>Genome sequence of the basidiomycete white-rot fungus Phlebia centrifuga.</title>
        <authorList>
            <person name="Granchi Z."/>
            <person name="Peng M."/>
            <person name="de Vries R.P."/>
            <person name="Hilden K."/>
            <person name="Makela M.R."/>
            <person name="Grigoriev I."/>
            <person name="Riley R."/>
        </authorList>
    </citation>
    <scope>NUCLEOTIDE SEQUENCE [LARGE SCALE GENOMIC DNA]</scope>
    <source>
        <strain evidence="1 2">FBCC195</strain>
    </source>
</reference>
<comment type="caution">
    <text evidence="1">The sequence shown here is derived from an EMBL/GenBank/DDBJ whole genome shotgun (WGS) entry which is preliminary data.</text>
</comment>
<proteinExistence type="predicted"/>
<dbReference type="AlphaFoldDB" id="A0A2R6NKH7"/>
<gene>
    <name evidence="1" type="ORF">PHLCEN_2v11252</name>
</gene>
<dbReference type="Proteomes" id="UP000186601">
    <property type="component" value="Unassembled WGS sequence"/>
</dbReference>
<name>A0A2R6NKH7_9APHY</name>